<dbReference type="SMART" id="SM00298">
    <property type="entry name" value="CHROMO"/>
    <property type="match status" value="1"/>
</dbReference>
<proteinExistence type="predicted"/>
<evidence type="ECO:0000256" key="1">
    <source>
        <dbReference type="ARBA" id="ARBA00004123"/>
    </source>
</evidence>
<dbReference type="InterPro" id="IPR016197">
    <property type="entry name" value="Chromo-like_dom_sf"/>
</dbReference>
<dbReference type="Pfam" id="PF24626">
    <property type="entry name" value="SH3_Tf2-1"/>
    <property type="match status" value="1"/>
</dbReference>
<dbReference type="InterPro" id="IPR056924">
    <property type="entry name" value="SH3_Tf2-1"/>
</dbReference>
<dbReference type="EMBL" id="FWEW01000241">
    <property type="protein sequence ID" value="SLM34153.1"/>
    <property type="molecule type" value="Genomic_DNA"/>
</dbReference>
<comment type="subcellular location">
    <subcellularLocation>
        <location evidence="1">Nucleus</location>
    </subcellularLocation>
</comment>
<dbReference type="InterPro" id="IPR001584">
    <property type="entry name" value="Integrase_cat-core"/>
</dbReference>
<dbReference type="GO" id="GO:0015074">
    <property type="term" value="P:DNA integration"/>
    <property type="evidence" value="ECO:0007669"/>
    <property type="project" value="InterPro"/>
</dbReference>
<dbReference type="GO" id="GO:0006338">
    <property type="term" value="P:chromatin remodeling"/>
    <property type="evidence" value="ECO:0007669"/>
    <property type="project" value="UniProtKB-ARBA"/>
</dbReference>
<feature type="region of interest" description="Disordered" evidence="5">
    <location>
        <begin position="374"/>
        <end position="409"/>
    </location>
</feature>
<keyword evidence="4" id="KW-0539">Nucleus</keyword>
<name>A0A1W5CTH7_9LECA</name>
<keyword evidence="8" id="KW-0808">Transferase</keyword>
<dbReference type="InterPro" id="IPR036397">
    <property type="entry name" value="RNaseH_sf"/>
</dbReference>
<accession>A0A1W5CTH7</accession>
<evidence type="ECO:0000256" key="5">
    <source>
        <dbReference type="SAM" id="MobiDB-lite"/>
    </source>
</evidence>
<dbReference type="InterPro" id="IPR017984">
    <property type="entry name" value="Chromo_dom_subgr"/>
</dbReference>
<organism evidence="8 9">
    <name type="scientific">Lasallia pustulata</name>
    <dbReference type="NCBI Taxonomy" id="136370"/>
    <lineage>
        <taxon>Eukaryota</taxon>
        <taxon>Fungi</taxon>
        <taxon>Dikarya</taxon>
        <taxon>Ascomycota</taxon>
        <taxon>Pezizomycotina</taxon>
        <taxon>Lecanoromycetes</taxon>
        <taxon>OSLEUM clade</taxon>
        <taxon>Umbilicariomycetidae</taxon>
        <taxon>Umbilicariales</taxon>
        <taxon>Umbilicariaceae</taxon>
        <taxon>Lasallia</taxon>
    </lineage>
</organism>
<dbReference type="InterPro" id="IPR000953">
    <property type="entry name" value="Chromo/chromo_shadow_dom"/>
</dbReference>
<dbReference type="InterPro" id="IPR050951">
    <property type="entry name" value="Retrovirus_Pol_polyprotein"/>
</dbReference>
<evidence type="ECO:0000313" key="8">
    <source>
        <dbReference type="EMBL" id="SLM34153.1"/>
    </source>
</evidence>
<dbReference type="SUPFAM" id="SSF53098">
    <property type="entry name" value="Ribonuclease H-like"/>
    <property type="match status" value="1"/>
</dbReference>
<dbReference type="PANTHER" id="PTHR37984">
    <property type="entry name" value="PROTEIN CBG26694"/>
    <property type="match status" value="1"/>
</dbReference>
<evidence type="ECO:0000256" key="2">
    <source>
        <dbReference type="ARBA" id="ARBA00011353"/>
    </source>
</evidence>
<feature type="domain" description="Chromo" evidence="6">
    <location>
        <begin position="324"/>
        <end position="382"/>
    </location>
</feature>
<feature type="region of interest" description="Disordered" evidence="5">
    <location>
        <begin position="1"/>
        <end position="28"/>
    </location>
</feature>
<evidence type="ECO:0000259" key="6">
    <source>
        <dbReference type="PROSITE" id="PS50013"/>
    </source>
</evidence>
<dbReference type="SUPFAM" id="SSF54160">
    <property type="entry name" value="Chromo domain-like"/>
    <property type="match status" value="1"/>
</dbReference>
<feature type="compositionally biased region" description="Polar residues" evidence="5">
    <location>
        <begin position="1"/>
        <end position="23"/>
    </location>
</feature>
<dbReference type="InterPro" id="IPR012337">
    <property type="entry name" value="RNaseH-like_sf"/>
</dbReference>
<dbReference type="PROSITE" id="PS50994">
    <property type="entry name" value="INTEGRASE"/>
    <property type="match status" value="1"/>
</dbReference>
<dbReference type="GO" id="GO:0003964">
    <property type="term" value="F:RNA-directed DNA polymerase activity"/>
    <property type="evidence" value="ECO:0007669"/>
    <property type="project" value="UniProtKB-KW"/>
</dbReference>
<evidence type="ECO:0000256" key="3">
    <source>
        <dbReference type="ARBA" id="ARBA00022884"/>
    </source>
</evidence>
<dbReference type="Pfam" id="PF00385">
    <property type="entry name" value="Chromo"/>
    <property type="match status" value="1"/>
</dbReference>
<evidence type="ECO:0000256" key="4">
    <source>
        <dbReference type="ARBA" id="ARBA00023242"/>
    </source>
</evidence>
<feature type="compositionally biased region" description="Polar residues" evidence="5">
    <location>
        <begin position="383"/>
        <end position="402"/>
    </location>
</feature>
<dbReference type="CDD" id="cd00024">
    <property type="entry name" value="CD_CSD"/>
    <property type="match status" value="1"/>
</dbReference>
<dbReference type="AlphaFoldDB" id="A0A1W5CTH7"/>
<dbReference type="GO" id="GO:0003723">
    <property type="term" value="F:RNA binding"/>
    <property type="evidence" value="ECO:0007669"/>
    <property type="project" value="UniProtKB-KW"/>
</dbReference>
<comment type="subunit">
    <text evidence="2">Component of the NuA4 histone acetyltransferase complex.</text>
</comment>
<keyword evidence="9" id="KW-1185">Reference proteome</keyword>
<protein>
    <submittedName>
        <fullName evidence="8">Reverse transcriptase domain protein</fullName>
    </submittedName>
</protein>
<dbReference type="GO" id="GO:0005634">
    <property type="term" value="C:nucleus"/>
    <property type="evidence" value="ECO:0007669"/>
    <property type="project" value="UniProtKB-SubCell"/>
</dbReference>
<sequence length="409" mass="46575">MASATSRSQQEIGSSGPATMTGSKDTKELNKRSIRLPHTGTFHAYNTKWKSTFRNATSASGFVPYLEGSSAEELAYAFYKNVVTDHGLPMQIILDRDKLVVSKFWQSLMDLMGVQHKLSTAYHPQTDGQTERLNQILDQYLRNYVNYQQDNWVELLPVAQLAYNTAKNATIGCTLFYANYGFEADVKNVPRGLQPIAQKAKVKAEDLAQLHGQLHQDIAFASQRTAKYYNNNRKKGPSLEGGDKVYLFQRNIRTDRPAKKFDHTKLGPFRIKKALGPDVYELELPKSMKIHPVFHITVLEPAHPSIPVATQVPTLETNDNDKEYVVEKVLQSQLVDGRLQYLVKWKGYSMDDNTWEPASQFISKKVLQDFHRHHPEQPRTVMPQGNRTENLPERTSQATTQRPMRGRPN</sequence>
<dbReference type="PROSITE" id="PS50013">
    <property type="entry name" value="CHROMO_2"/>
    <property type="match status" value="1"/>
</dbReference>
<keyword evidence="8" id="KW-0548">Nucleotidyltransferase</keyword>
<keyword evidence="3" id="KW-0694">RNA-binding</keyword>
<evidence type="ECO:0000259" key="7">
    <source>
        <dbReference type="PROSITE" id="PS50994"/>
    </source>
</evidence>
<keyword evidence="8" id="KW-0695">RNA-directed DNA polymerase</keyword>
<dbReference type="PANTHER" id="PTHR37984:SF15">
    <property type="entry name" value="INTEGRASE CATALYTIC DOMAIN-CONTAINING PROTEIN"/>
    <property type="match status" value="1"/>
</dbReference>
<feature type="domain" description="Integrase catalytic" evidence="7">
    <location>
        <begin position="13"/>
        <end position="203"/>
    </location>
</feature>
<reference evidence="9" key="1">
    <citation type="submission" date="2017-03" db="EMBL/GenBank/DDBJ databases">
        <authorList>
            <person name="Sharma R."/>
            <person name="Thines M."/>
        </authorList>
    </citation>
    <scope>NUCLEOTIDE SEQUENCE [LARGE SCALE GENOMIC DNA]</scope>
</reference>
<dbReference type="Gene3D" id="3.30.420.10">
    <property type="entry name" value="Ribonuclease H-like superfamily/Ribonuclease H"/>
    <property type="match status" value="1"/>
</dbReference>
<dbReference type="Gene3D" id="2.40.50.40">
    <property type="match status" value="1"/>
</dbReference>
<dbReference type="InterPro" id="IPR023780">
    <property type="entry name" value="Chromo_domain"/>
</dbReference>
<evidence type="ECO:0000313" key="9">
    <source>
        <dbReference type="Proteomes" id="UP000192927"/>
    </source>
</evidence>
<dbReference type="PRINTS" id="PR00504">
    <property type="entry name" value="CHROMODOMAIN"/>
</dbReference>
<dbReference type="Proteomes" id="UP000192927">
    <property type="component" value="Unassembled WGS sequence"/>
</dbReference>